<comment type="caution">
    <text evidence="2">The sequence shown here is derived from an EMBL/GenBank/DDBJ whole genome shotgun (WGS) entry which is preliminary data.</text>
</comment>
<name>A0A2Z6S5A7_9GLOM</name>
<keyword evidence="3" id="KW-1185">Reference proteome</keyword>
<dbReference type="AlphaFoldDB" id="A0A2Z6S5A7"/>
<organism evidence="2 3">
    <name type="scientific">Rhizophagus clarus</name>
    <dbReference type="NCBI Taxonomy" id="94130"/>
    <lineage>
        <taxon>Eukaryota</taxon>
        <taxon>Fungi</taxon>
        <taxon>Fungi incertae sedis</taxon>
        <taxon>Mucoromycota</taxon>
        <taxon>Glomeromycotina</taxon>
        <taxon>Glomeromycetes</taxon>
        <taxon>Glomerales</taxon>
        <taxon>Glomeraceae</taxon>
        <taxon>Rhizophagus</taxon>
    </lineage>
</organism>
<evidence type="ECO:0000313" key="3">
    <source>
        <dbReference type="Proteomes" id="UP000247702"/>
    </source>
</evidence>
<accession>A0A2Z6S5A7</accession>
<dbReference type="EMBL" id="BEXD01004321">
    <property type="protein sequence ID" value="GBC09691.1"/>
    <property type="molecule type" value="Genomic_DNA"/>
</dbReference>
<dbReference type="Proteomes" id="UP000247702">
    <property type="component" value="Unassembled WGS sequence"/>
</dbReference>
<gene>
    <name evidence="2" type="ORF">RclHR1_09050001</name>
</gene>
<evidence type="ECO:0000313" key="2">
    <source>
        <dbReference type="EMBL" id="GBC09691.1"/>
    </source>
</evidence>
<feature type="non-terminal residue" evidence="2">
    <location>
        <position position="1"/>
    </location>
</feature>
<evidence type="ECO:0000256" key="1">
    <source>
        <dbReference type="SAM" id="MobiDB-lite"/>
    </source>
</evidence>
<proteinExistence type="predicted"/>
<sequence length="52" mass="6599">ENHNSMSLAKKLSKRQREERRIEEGEQRRREKNERERREENERQSSIYVLYH</sequence>
<protein>
    <submittedName>
        <fullName evidence="2">Uncharacterized protein</fullName>
    </submittedName>
</protein>
<feature type="region of interest" description="Disordered" evidence="1">
    <location>
        <begin position="1"/>
        <end position="52"/>
    </location>
</feature>
<reference evidence="2 3" key="1">
    <citation type="submission" date="2017-11" db="EMBL/GenBank/DDBJ databases">
        <title>The genome of Rhizophagus clarus HR1 reveals common genetic basis of auxotrophy among arbuscular mycorrhizal fungi.</title>
        <authorList>
            <person name="Kobayashi Y."/>
        </authorList>
    </citation>
    <scope>NUCLEOTIDE SEQUENCE [LARGE SCALE GENOMIC DNA]</scope>
    <source>
        <strain evidence="2 3">HR1</strain>
    </source>
</reference>
<feature type="compositionally biased region" description="Basic and acidic residues" evidence="1">
    <location>
        <begin position="15"/>
        <end position="43"/>
    </location>
</feature>